<organism evidence="2 3">
    <name type="scientific">Thermoproteota archaeon</name>
    <dbReference type="NCBI Taxonomy" id="2056631"/>
    <lineage>
        <taxon>Archaea</taxon>
        <taxon>Thermoproteota</taxon>
    </lineage>
</organism>
<feature type="compositionally biased region" description="Basic and acidic residues" evidence="1">
    <location>
        <begin position="125"/>
        <end position="142"/>
    </location>
</feature>
<proteinExistence type="predicted"/>
<sequence>MSTYDVLRKFAPDASQIVRYVYFKSLARAEQELSPIRNKLLPLGEIGRGFFDAMKGVYVSAKERDKTSFFMKLYRHGDPKEILQMAEKFKNEAFRSTADDYERGFLICWEIMLRTLSSLKEEYPDYPLKDEQPQAAEVKTEEESFEVAPRKKSKEKEKNRSKNKDKDKDKDKD</sequence>
<evidence type="ECO:0000313" key="2">
    <source>
        <dbReference type="EMBL" id="TDA39803.1"/>
    </source>
</evidence>
<evidence type="ECO:0000313" key="3">
    <source>
        <dbReference type="Proteomes" id="UP000315399"/>
    </source>
</evidence>
<comment type="caution">
    <text evidence="2">The sequence shown here is derived from an EMBL/GenBank/DDBJ whole genome shotgun (WGS) entry which is preliminary data.</text>
</comment>
<feature type="region of interest" description="Disordered" evidence="1">
    <location>
        <begin position="125"/>
        <end position="173"/>
    </location>
</feature>
<name>A0A523BFS8_9CREN</name>
<dbReference type="Proteomes" id="UP000315399">
    <property type="component" value="Unassembled WGS sequence"/>
</dbReference>
<evidence type="ECO:0000256" key="1">
    <source>
        <dbReference type="SAM" id="MobiDB-lite"/>
    </source>
</evidence>
<protein>
    <submittedName>
        <fullName evidence="2">Uncharacterized protein</fullName>
    </submittedName>
</protein>
<dbReference type="EMBL" id="QNVH01000006">
    <property type="protein sequence ID" value="TDA39803.1"/>
    <property type="molecule type" value="Genomic_DNA"/>
</dbReference>
<reference evidence="2 3" key="1">
    <citation type="journal article" date="2019" name="Nat. Microbiol.">
        <title>Expanding anaerobic alkane metabolism in the domain of Archaea.</title>
        <authorList>
            <person name="Wang Y."/>
            <person name="Wegener G."/>
            <person name="Hou J."/>
            <person name="Wang F."/>
            <person name="Xiao X."/>
        </authorList>
    </citation>
    <scope>NUCLEOTIDE SEQUENCE [LARGE SCALE GENOMIC DNA]</scope>
    <source>
        <strain evidence="2">WYZ-LMO10</strain>
    </source>
</reference>
<dbReference type="AlphaFoldDB" id="A0A523BFS8"/>
<gene>
    <name evidence="2" type="ORF">DSO08_01225</name>
</gene>
<accession>A0A523BFS8</accession>
<feature type="compositionally biased region" description="Basic and acidic residues" evidence="1">
    <location>
        <begin position="154"/>
        <end position="173"/>
    </location>
</feature>